<feature type="region of interest" description="Disordered" evidence="5">
    <location>
        <begin position="1"/>
        <end position="24"/>
    </location>
</feature>
<keyword evidence="1 3" id="KW-0853">WD repeat</keyword>
<dbReference type="InterPro" id="IPR051944">
    <property type="entry name" value="BEACH_domain_protein"/>
</dbReference>
<dbReference type="InterPro" id="IPR023362">
    <property type="entry name" value="PH-BEACH_dom"/>
</dbReference>
<dbReference type="Gene3D" id="2.130.10.10">
    <property type="entry name" value="YVTN repeat-like/Quinoprotein amine dehydrogenase"/>
    <property type="match status" value="1"/>
</dbReference>
<proteinExistence type="predicted"/>
<dbReference type="Pfam" id="PF00400">
    <property type="entry name" value="WD40"/>
    <property type="match status" value="1"/>
</dbReference>
<evidence type="ECO:0000256" key="3">
    <source>
        <dbReference type="PROSITE-ProRule" id="PRU00221"/>
    </source>
</evidence>
<dbReference type="Pfam" id="PF02138">
    <property type="entry name" value="Beach"/>
    <property type="match status" value="1"/>
</dbReference>
<dbReference type="SUPFAM" id="SSF50729">
    <property type="entry name" value="PH domain-like"/>
    <property type="match status" value="1"/>
</dbReference>
<evidence type="ECO:0000313" key="8">
    <source>
        <dbReference type="EMBL" id="KAK7729929.1"/>
    </source>
</evidence>
<dbReference type="SUPFAM" id="SSF50978">
    <property type="entry name" value="WD40 repeat-like"/>
    <property type="match status" value="1"/>
</dbReference>
<evidence type="ECO:0000259" key="6">
    <source>
        <dbReference type="PROSITE" id="PS50197"/>
    </source>
</evidence>
<dbReference type="SUPFAM" id="SSF49899">
    <property type="entry name" value="Concanavalin A-like lectins/glucanases"/>
    <property type="match status" value="1"/>
</dbReference>
<dbReference type="PROSITE" id="PS50197">
    <property type="entry name" value="BEACH"/>
    <property type="match status" value="1"/>
</dbReference>
<dbReference type="InterPro" id="IPR036372">
    <property type="entry name" value="BEACH_dom_sf"/>
</dbReference>
<dbReference type="PROSITE" id="PS51783">
    <property type="entry name" value="PH_BEACH"/>
    <property type="match status" value="1"/>
</dbReference>
<evidence type="ECO:0000256" key="4">
    <source>
        <dbReference type="SAM" id="Coils"/>
    </source>
</evidence>
<evidence type="ECO:0000256" key="1">
    <source>
        <dbReference type="ARBA" id="ARBA00022574"/>
    </source>
</evidence>
<reference evidence="8 9" key="1">
    <citation type="submission" date="2024-02" db="EMBL/GenBank/DDBJ databases">
        <title>De novo assembly and annotation of 12 fungi associated with fruit tree decline syndrome in Ontario, Canada.</title>
        <authorList>
            <person name="Sulman M."/>
            <person name="Ellouze W."/>
            <person name="Ilyukhin E."/>
        </authorList>
    </citation>
    <scope>NUCLEOTIDE SEQUENCE [LARGE SCALE GENOMIC DNA]</scope>
    <source>
        <strain evidence="8 9">M169</strain>
    </source>
</reference>
<keyword evidence="4" id="KW-0175">Coiled coil</keyword>
<dbReference type="Pfam" id="PF14844">
    <property type="entry name" value="PH_BEACH"/>
    <property type="match status" value="1"/>
</dbReference>
<name>A0ABR1P9R7_DIAER</name>
<comment type="caution">
    <text evidence="8">The sequence shown here is derived from an EMBL/GenBank/DDBJ whole genome shotgun (WGS) entry which is preliminary data.</text>
</comment>
<dbReference type="EMBL" id="JAKNSF020000027">
    <property type="protein sequence ID" value="KAK7729929.1"/>
    <property type="molecule type" value="Genomic_DNA"/>
</dbReference>
<evidence type="ECO:0000313" key="9">
    <source>
        <dbReference type="Proteomes" id="UP001430848"/>
    </source>
</evidence>
<dbReference type="InterPro" id="IPR000409">
    <property type="entry name" value="BEACH_dom"/>
</dbReference>
<dbReference type="Gene3D" id="1.10.1540.10">
    <property type="entry name" value="BEACH domain"/>
    <property type="match status" value="1"/>
</dbReference>
<feature type="coiled-coil region" evidence="4">
    <location>
        <begin position="1621"/>
        <end position="1655"/>
    </location>
</feature>
<accession>A0ABR1P9R7</accession>
<dbReference type="SMART" id="SM00320">
    <property type="entry name" value="WD40"/>
    <property type="match status" value="3"/>
</dbReference>
<dbReference type="InterPro" id="IPR001680">
    <property type="entry name" value="WD40_rpt"/>
</dbReference>
<feature type="domain" description="BEACH-type PH" evidence="7">
    <location>
        <begin position="1840"/>
        <end position="1973"/>
    </location>
</feature>
<dbReference type="CDD" id="cd06071">
    <property type="entry name" value="Beach"/>
    <property type="match status" value="1"/>
</dbReference>
<dbReference type="InterPro" id="IPR036322">
    <property type="entry name" value="WD40_repeat_dom_sf"/>
</dbReference>
<dbReference type="Pfam" id="PF13385">
    <property type="entry name" value="Laminin_G_3"/>
    <property type="match status" value="1"/>
</dbReference>
<dbReference type="CDD" id="cd01201">
    <property type="entry name" value="PH_BEACH"/>
    <property type="match status" value="1"/>
</dbReference>
<keyword evidence="9" id="KW-1185">Reference proteome</keyword>
<evidence type="ECO:0000259" key="7">
    <source>
        <dbReference type="PROSITE" id="PS51783"/>
    </source>
</evidence>
<dbReference type="InterPro" id="IPR056252">
    <property type="entry name" value="Alfy-like_Arm-like"/>
</dbReference>
<sequence length="2657" mass="298816">MESLSVPKLAARSRRYRSSTSASNPPVVTKAAEVLQSLLDKLSAALQAPQGSDYPEFPTLIELGRQVHQHVAATNPPCPAQDDFRHLDGFRHLLNVLRAYSGFYNPQRRSLEEKKGFFELLHTVLAIFSATFREHHGNRRYFKRRVEGGGWEALEQIIASVGLGGTDSDVWTNCQLFGKLLSFSLDDQRLDKLCQAVAVTSAPEGTSEAGDDVAYQNVDGDRITQFEVPIIERELEKIITSTTVLRNPEIMRAVIDFWEPMPRDPETAECLASAIVLATMKLASSASFSNLNALHGTGALSRFLALYLGEGSRLSEHERGVILGLCKSLMHLGVNRLADVQLLLSKQDSVASQFCLDMATRFNGPPFVQFDLSLHGHSSIELPSLGRSFPPTSSAGYTFTAWIRVDRFDPGSHTTIFGVFDATQTCFLLAYLEKDTHNFILQTSVTSQRPSVRFKSVKFKEGRWYHIAIVHRRPRTMTASKASLYVNGEFAEQIKSQYPVPPPMSNASTESFASFNSVANKPHPVQAFLGTPRDLSTQLGPGLVFSKWSLASAHLFEEVLSDDLLAVHYRLGPRYQGNFQDCLGGFQTYEASAALGLRNEMLHPGKEEGSSDILKAIRDKASSLVPEQKVLMSTLPTAIFQPEGQFLDSFLFRSLSRNAASNLFQLATKSGTAISINAALPCVNDALVRAHGVAVLTGDPVVTTPYNFDDNLWRIGGFTPVALKLVERAKTADEFIRSVELMFLSIKKSWRNSEAMERDNGYAILGMLLRSKLGYATSGTDVPGWRLLLAPEDRDKLSFQLLSLVLDFVGYKHASPVESFIINPLAYRILLIDFDTWRKSAPITQELYYKQFVTFAVNSKFHEFNSRRLQRMRKNWSTQDDQSQHADDLHTGIVKRMLDALKAETISENVMPHFLDAFESLIKCNFNAEVHRTIALFITYTFHSSANSQPRTPRPMSAITPTNGRTGLRRATVDSANGAHLPVLTRKQVGVKILALYTRLLCDKGNFTDIHKFARTVTNKWLLYLLAEENPEVIVYGCKIIARVLVSHGSSYASKFAKKTGGFAIMSHRLKHWWDIPTLWPMCLSILFGVDVAKIDFDRSFDLLNLVDLFGDCRVTYPDVLPVITTMLQHGLRDILKYQDDPDSPVGIERGHSRNLSTSESASARPRARSMNFVDELGARHTRGVDKERVASHAVVLQTVVRFLSNLHQRSADFRDFALSSDYVRLLLSALYPVLLSTDPVSPETELNSRDSALTFDGGDVIIRPLAGSSSPAPIVRASVVPSSAESPHQSRGTQLRRASSFVLLTSQESPQAAKSSARLAHVMSPKLQVQAQKVSNVVLEGLLDLVLDVFVDQLLARKEFPGFSLFLKIPPGFQEHQAYFESYVLRHAISRLSALIQSDQTILHHTKVLQNMSRFATHILDTIFEGWFMNGAEPVTEFLGSILEYLARPDVSSLKSVRLCSQSVSVLKGSIVKLVLLRLSDTDDAQVSEEDNLAVLSNLYYWQIVLLDCLSANDDSMSLIWYQLYGKLIDAREPIRLAAAGILRIMMVQKPDECSRVFREIPMQANENQLTNGFTRLTEVDDGTFVEWVDQHRPSLDALFLGGMSKTWEEYVSSENQRTLETARLRLSKRKEKLKQWRDEARQIENVLLRHEMANSAWMKSIFCTEHSKHQRLTQDQQDDFVFLISSFGKMDRDLKRPGGVFAETDRTIKWKLDRTEGRNRMRLRLLPDNSKVGEEYQSKQAKKKPSESRPSESLPAVAGLKLDTKIGPGTSGTNTPQVSAINEVGESIALTDEPASTEQQPEPGVTPEEDFELIEDLNEPEGDDSFEDKNRKVMRRLELGDTVQSVYNISRIIGLEACEGILIIGKEALYIMDNVFRSADGEIINVWQAPPDERDPYSQIITGSKAAEKPKAQRGSEQESRSWRWHDVISISKRRFLFRDVAIEIFFTDGRSYLMTALNPNIRDEVFARLSNKTPHTSDPKSLPNPEDAWRLEGIKIFDEAPQSFGSKFGSIFNASPWTPIMRKWQKGEISNFHYLMLVNTMAGRTFNDLTQYPVFPWVLADYTSEELDLTNPASFRDLSKPMGAQTIARQTDYMMRYSNLMEVGEIPFHYGTHYSSAMAVASYLIRLPPFVQSYILLQGGTFDHPDRLFYSIEGAWKSSSRDNGTDVRELIPEFFYLPDFLTNTNGYDFGHRQGNAGKVDHVILPPWAKGDPKIFIAKNREALESPYVTENLNHWIDLVFGFKQRGEAAVENLNVFHHLSYHGAIDLDSLVDKNERAITTNIIHNFGQTPHQVFSKPHPAREYVHVQTRRLDTGVQSLTRVNYPLLESHERVASLIYAPKLDRLLCASPFRLNMPPHFDKFLEWGFADNSIRFFLSDNRKPVGLLENLHQGQISCVAFADSKTLITAGDDSVISVFAIKSSAGKNVELLPRMSLFGHKTPVNVIAVSKAFSSFLTVSQDGTAFLWDLNRLDFIRKLPVSRPVECARINDVTGDIMLCCGPNVLLFTLNGELILEQNVCGGTGEAHDDYVHSCAFYEGSSSEWLENFLVFTGHRRGRVNVWKKTVRRGDGRWVLELLRRLDHIDNKSETGTNIDAPITCITPMPQMVYTGDDDGRVLVKYIWTSSKEKQMRIRSDKVNPTFKSKRLNFYQLAATI</sequence>
<dbReference type="PANTHER" id="PTHR46108">
    <property type="entry name" value="BLUE CHEESE"/>
    <property type="match status" value="1"/>
</dbReference>
<dbReference type="Pfam" id="PF23295">
    <property type="entry name" value="Arm_4"/>
    <property type="match status" value="1"/>
</dbReference>
<evidence type="ECO:0000256" key="2">
    <source>
        <dbReference type="ARBA" id="ARBA00022737"/>
    </source>
</evidence>
<organism evidence="8 9">
    <name type="scientific">Diaporthe eres</name>
    <name type="common">Phomopsis oblonga</name>
    <dbReference type="NCBI Taxonomy" id="83184"/>
    <lineage>
        <taxon>Eukaryota</taxon>
        <taxon>Fungi</taxon>
        <taxon>Dikarya</taxon>
        <taxon>Ascomycota</taxon>
        <taxon>Pezizomycotina</taxon>
        <taxon>Sordariomycetes</taxon>
        <taxon>Sordariomycetidae</taxon>
        <taxon>Diaporthales</taxon>
        <taxon>Diaporthaceae</taxon>
        <taxon>Diaporthe</taxon>
        <taxon>Diaporthe eres species complex</taxon>
    </lineage>
</organism>
<feature type="repeat" description="WD" evidence="3">
    <location>
        <begin position="2437"/>
        <end position="2478"/>
    </location>
</feature>
<dbReference type="InterPro" id="IPR013320">
    <property type="entry name" value="ConA-like_dom_sf"/>
</dbReference>
<dbReference type="Gene3D" id="2.60.120.200">
    <property type="match status" value="1"/>
</dbReference>
<keyword evidence="2" id="KW-0677">Repeat</keyword>
<dbReference type="SUPFAM" id="SSF81837">
    <property type="entry name" value="BEACH domain"/>
    <property type="match status" value="1"/>
</dbReference>
<feature type="domain" description="BEACH" evidence="6">
    <location>
        <begin position="2012"/>
        <end position="2304"/>
    </location>
</feature>
<gene>
    <name evidence="8" type="primary">BPH1</name>
    <name evidence="8" type="ORF">SLS63_005988</name>
</gene>
<dbReference type="InterPro" id="IPR011993">
    <property type="entry name" value="PH-like_dom_sf"/>
</dbReference>
<evidence type="ECO:0000256" key="5">
    <source>
        <dbReference type="SAM" id="MobiDB-lite"/>
    </source>
</evidence>
<feature type="region of interest" description="Disordered" evidence="5">
    <location>
        <begin position="1145"/>
        <end position="1167"/>
    </location>
</feature>
<dbReference type="PROSITE" id="PS50294">
    <property type="entry name" value="WD_REPEATS_REGION"/>
    <property type="match status" value="1"/>
</dbReference>
<dbReference type="Proteomes" id="UP001430848">
    <property type="component" value="Unassembled WGS sequence"/>
</dbReference>
<feature type="region of interest" description="Disordered" evidence="5">
    <location>
        <begin position="1726"/>
        <end position="1759"/>
    </location>
</feature>
<dbReference type="PROSITE" id="PS50082">
    <property type="entry name" value="WD_REPEATS_2"/>
    <property type="match status" value="1"/>
</dbReference>
<protein>
    <submittedName>
        <fullName evidence="8">Beige protein-like 1</fullName>
    </submittedName>
</protein>
<dbReference type="PANTHER" id="PTHR46108:SF4">
    <property type="entry name" value="BLUE CHEESE"/>
    <property type="match status" value="1"/>
</dbReference>
<dbReference type="Gene3D" id="2.30.29.30">
    <property type="entry name" value="Pleckstrin-homology domain (PH domain)/Phosphotyrosine-binding domain (PTB)"/>
    <property type="match status" value="1"/>
</dbReference>
<dbReference type="InterPro" id="IPR015943">
    <property type="entry name" value="WD40/YVTN_repeat-like_dom_sf"/>
</dbReference>
<dbReference type="SMART" id="SM01026">
    <property type="entry name" value="Beach"/>
    <property type="match status" value="1"/>
</dbReference>